<protein>
    <submittedName>
        <fullName evidence="1">Uncharacterized protein</fullName>
    </submittedName>
</protein>
<dbReference type="RefSeq" id="YP_009293164.1">
    <property type="nucleotide sequence ID" value="NC_031127.1"/>
</dbReference>
<sequence length="207" mass="23368">MGAIAHPLFLPKKGTIMLDQQLLTALRVLEIQESLKNGTSAFMMGCSKETFDLFRQHPTLGPWMEQKYPHTLAAIDAYYEEPEDERNIHEDPFRYLTNQEMPVRVMLVSNTENTIECEFPDWGNGKSRVVVIRNPVGHQKVGAPGTLYDFQNPSSPYIVPVFLGDKAPLYTHDLAVMMTQVTLELLQSDEGVAWSNILATRSKDVNA</sequence>
<evidence type="ECO:0000313" key="2">
    <source>
        <dbReference type="Proteomes" id="UP000203302"/>
    </source>
</evidence>
<organism evidence="1 2">
    <name type="scientific">Erwinia phage vB_EamM_Huxley</name>
    <dbReference type="NCBI Taxonomy" id="1883373"/>
    <lineage>
        <taxon>Viruses</taxon>
        <taxon>Duplodnaviria</taxon>
        <taxon>Heunggongvirae</taxon>
        <taxon>Uroviricota</taxon>
        <taxon>Caudoviricetes</taxon>
        <taxon>Chimalliviridae</taxon>
        <taxon>Machinavirus</taxon>
        <taxon>Machinavirus machina</taxon>
    </lineage>
</organism>
<gene>
    <name evidence="1" type="ORF">HUXLEY_196</name>
</gene>
<evidence type="ECO:0000313" key="1">
    <source>
        <dbReference type="EMBL" id="ANZ49278.1"/>
    </source>
</evidence>
<dbReference type="Proteomes" id="UP000203302">
    <property type="component" value="Segment"/>
</dbReference>
<reference evidence="2" key="1">
    <citation type="submission" date="2016-06" db="EMBL/GenBank/DDBJ databases">
        <authorList>
            <person name="Berg J.A."/>
            <person name="Grossarth S.E."/>
            <person name="Jarvis T.M."/>
            <person name="Merrill B.D."/>
            <person name="Breakwell D.P."/>
            <person name="Hope S."/>
            <person name="Grose J.H."/>
        </authorList>
    </citation>
    <scope>NUCLEOTIDE SEQUENCE [LARGE SCALE GENOMIC DNA]</scope>
</reference>
<accession>A0A1B2IDF0</accession>
<dbReference type="OrthoDB" id="25942at10239"/>
<dbReference type="GeneID" id="29069318"/>
<dbReference type="EMBL" id="KX397368">
    <property type="protein sequence ID" value="ANZ49278.1"/>
    <property type="molecule type" value="Genomic_DNA"/>
</dbReference>
<dbReference type="KEGG" id="vg:29069318"/>
<proteinExistence type="predicted"/>
<name>A0A1B2IDF0_9CAUD</name>